<evidence type="ECO:0000256" key="2">
    <source>
        <dbReference type="ARBA" id="ARBA00023272"/>
    </source>
</evidence>
<comment type="caution">
    <text evidence="4">The sequence shown here is derived from an EMBL/GenBank/DDBJ whole genome shotgun (WGS) entry which is preliminary data.</text>
</comment>
<evidence type="ECO:0000256" key="1">
    <source>
        <dbReference type="ARBA" id="ARBA00007775"/>
    </source>
</evidence>
<dbReference type="Proteomes" id="UP001369086">
    <property type="component" value="Unassembled WGS sequence"/>
</dbReference>
<sequence length="201" mass="22416">MEPSSPKKIQFAVPLFQSQLDPQAAEQIRRRRPTPATLVIFNDQTPPEADEQRTTNSQGQAESAEMSPKQRKQSVYNPPTMKAELQLVVEQHLQRQEQLEPDYSEHDPSCLDQLSPMTNECCHGNGALPTTTEWGTCNFPEPNGNEPCVKLLLSTADHPDSSCTGGKLIAENLLRQLHNSSMESYCSRHQPLNNLAPSHVC</sequence>
<gene>
    <name evidence="4" type="ORF">HHUSO_G12952</name>
</gene>
<comment type="similarity">
    <text evidence="1">Belongs to the protein phosphatase inhibitor 1 family.</text>
</comment>
<dbReference type="EMBL" id="JAHFZB010000010">
    <property type="protein sequence ID" value="KAK6485031.1"/>
    <property type="molecule type" value="Genomic_DNA"/>
</dbReference>
<dbReference type="PANTHER" id="PTHR15417">
    <property type="entry name" value="PROTEIN PHOSPHATASE INHIBITOR AND DOPAMINE- AND CAMP-REGULATED NEURONAL PHOSPHOPROTEIN"/>
    <property type="match status" value="1"/>
</dbReference>
<feature type="region of interest" description="Disordered" evidence="3">
    <location>
        <begin position="22"/>
        <end position="75"/>
    </location>
</feature>
<dbReference type="InterPro" id="IPR008466">
    <property type="entry name" value="PPP1R1A/B/C"/>
</dbReference>
<evidence type="ECO:0000313" key="5">
    <source>
        <dbReference type="Proteomes" id="UP001369086"/>
    </source>
</evidence>
<dbReference type="PANTHER" id="PTHR15417:SF5">
    <property type="entry name" value="PROTEIN PHOSPHATASE 1 REGULATORY SUBUNIT 1C"/>
    <property type="match status" value="1"/>
</dbReference>
<keyword evidence="2" id="KW-0650">Protein phosphatase inhibitor</keyword>
<reference evidence="4 5" key="1">
    <citation type="submission" date="2021-05" db="EMBL/GenBank/DDBJ databases">
        <authorList>
            <person name="Zahm M."/>
            <person name="Klopp C."/>
            <person name="Cabau C."/>
            <person name="Kuhl H."/>
            <person name="Suciu R."/>
            <person name="Ciorpac M."/>
            <person name="Holostenco D."/>
            <person name="Gessner J."/>
            <person name="Wuertz S."/>
            <person name="Hohne C."/>
            <person name="Stock M."/>
            <person name="Gislard M."/>
            <person name="Lluch J."/>
            <person name="Milhes M."/>
            <person name="Lampietro C."/>
            <person name="Lopez Roques C."/>
            <person name="Donnadieu C."/>
            <person name="Du K."/>
            <person name="Schartl M."/>
            <person name="Guiguen Y."/>
        </authorList>
    </citation>
    <scope>NUCLEOTIDE SEQUENCE [LARGE SCALE GENOMIC DNA]</scope>
    <source>
        <strain evidence="4">Hh-F2</strain>
        <tissue evidence="4">Blood</tissue>
    </source>
</reference>
<accession>A0ABR0ZJR3</accession>
<protein>
    <recommendedName>
        <fullName evidence="6">Protein phosphatase 1 regulatory subunit 1C</fullName>
    </recommendedName>
</protein>
<dbReference type="Pfam" id="PF05395">
    <property type="entry name" value="DARPP-32"/>
    <property type="match status" value="1"/>
</dbReference>
<evidence type="ECO:0000313" key="4">
    <source>
        <dbReference type="EMBL" id="KAK6485031.1"/>
    </source>
</evidence>
<proteinExistence type="inferred from homology"/>
<evidence type="ECO:0000256" key="3">
    <source>
        <dbReference type="SAM" id="MobiDB-lite"/>
    </source>
</evidence>
<name>A0ABR0ZJR3_HUSHU</name>
<keyword evidence="5" id="KW-1185">Reference proteome</keyword>
<evidence type="ECO:0008006" key="6">
    <source>
        <dbReference type="Google" id="ProtNLM"/>
    </source>
</evidence>
<organism evidence="4 5">
    <name type="scientific">Huso huso</name>
    <name type="common">Beluga</name>
    <name type="synonym">Acipenser huso</name>
    <dbReference type="NCBI Taxonomy" id="61971"/>
    <lineage>
        <taxon>Eukaryota</taxon>
        <taxon>Metazoa</taxon>
        <taxon>Chordata</taxon>
        <taxon>Craniata</taxon>
        <taxon>Vertebrata</taxon>
        <taxon>Euteleostomi</taxon>
        <taxon>Actinopterygii</taxon>
        <taxon>Chondrostei</taxon>
        <taxon>Acipenseriformes</taxon>
        <taxon>Acipenseridae</taxon>
        <taxon>Huso</taxon>
    </lineage>
</organism>